<protein>
    <recommendedName>
        <fullName evidence="5">Peptidyl-prolyl cis-trans isomerase</fullName>
        <shortName evidence="5">PPIase</shortName>
        <ecNumber evidence="5">5.2.1.8</ecNumber>
    </recommendedName>
</protein>
<dbReference type="InterPro" id="IPR024936">
    <property type="entry name" value="Cyclophilin-type_PPIase"/>
</dbReference>
<dbReference type="EC" id="5.2.1.8" evidence="5"/>
<dbReference type="PROSITE" id="PS00170">
    <property type="entry name" value="CSA_PPIASE_1"/>
    <property type="match status" value="1"/>
</dbReference>
<dbReference type="InterPro" id="IPR029000">
    <property type="entry name" value="Cyclophilin-like_dom_sf"/>
</dbReference>
<dbReference type="RefSeq" id="WP_231727165.1">
    <property type="nucleotide sequence ID" value="NZ_JBHSCR010000007.1"/>
</dbReference>
<keyword evidence="4 5" id="KW-0413">Isomerase</keyword>
<dbReference type="InterPro" id="IPR044666">
    <property type="entry name" value="Cyclophilin_A-like"/>
</dbReference>
<dbReference type="SUPFAM" id="SSF50891">
    <property type="entry name" value="Cyclophilin-like"/>
    <property type="match status" value="1"/>
</dbReference>
<evidence type="ECO:0000259" key="6">
    <source>
        <dbReference type="PROSITE" id="PS50072"/>
    </source>
</evidence>
<dbReference type="PANTHER" id="PTHR45625:SF4">
    <property type="entry name" value="PEPTIDYLPROLYL ISOMERASE DOMAIN AND WD REPEAT-CONTAINING PROTEIN 1"/>
    <property type="match status" value="1"/>
</dbReference>
<evidence type="ECO:0000256" key="5">
    <source>
        <dbReference type="RuleBase" id="RU363019"/>
    </source>
</evidence>
<dbReference type="Gene3D" id="2.40.100.10">
    <property type="entry name" value="Cyclophilin-like"/>
    <property type="match status" value="1"/>
</dbReference>
<evidence type="ECO:0000256" key="3">
    <source>
        <dbReference type="ARBA" id="ARBA00023110"/>
    </source>
</evidence>
<dbReference type="InterPro" id="IPR002130">
    <property type="entry name" value="Cyclophilin-type_PPIase_dom"/>
</dbReference>
<gene>
    <name evidence="7" type="ORF">ACFO5Q_10095</name>
</gene>
<evidence type="ECO:0000256" key="4">
    <source>
        <dbReference type="ARBA" id="ARBA00023235"/>
    </source>
</evidence>
<dbReference type="PRINTS" id="PR00153">
    <property type="entry name" value="CSAPPISMRASE"/>
</dbReference>
<dbReference type="Proteomes" id="UP001595776">
    <property type="component" value="Unassembled WGS sequence"/>
</dbReference>
<reference evidence="8" key="1">
    <citation type="journal article" date="2019" name="Int. J. Syst. Evol. Microbiol.">
        <title>The Global Catalogue of Microorganisms (GCM) 10K type strain sequencing project: providing services to taxonomists for standard genome sequencing and annotation.</title>
        <authorList>
            <consortium name="The Broad Institute Genomics Platform"/>
            <consortium name="The Broad Institute Genome Sequencing Center for Infectious Disease"/>
            <person name="Wu L."/>
            <person name="Ma J."/>
        </authorList>
    </citation>
    <scope>NUCLEOTIDE SEQUENCE [LARGE SCALE GENOMIC DNA]</scope>
    <source>
        <strain evidence="8">CGMCC 1.15304</strain>
    </source>
</reference>
<dbReference type="Pfam" id="PF00160">
    <property type="entry name" value="Pro_isomerase"/>
    <property type="match status" value="1"/>
</dbReference>
<organism evidence="7 8">
    <name type="scientific">Kordiimonas lipolytica</name>
    <dbReference type="NCBI Taxonomy" id="1662421"/>
    <lineage>
        <taxon>Bacteria</taxon>
        <taxon>Pseudomonadati</taxon>
        <taxon>Pseudomonadota</taxon>
        <taxon>Alphaproteobacteria</taxon>
        <taxon>Kordiimonadales</taxon>
        <taxon>Kordiimonadaceae</taxon>
        <taxon>Kordiimonas</taxon>
    </lineage>
</organism>
<evidence type="ECO:0000313" key="7">
    <source>
        <dbReference type="EMBL" id="MFC4348195.1"/>
    </source>
</evidence>
<evidence type="ECO:0000256" key="1">
    <source>
        <dbReference type="ARBA" id="ARBA00002388"/>
    </source>
</evidence>
<keyword evidence="8" id="KW-1185">Reference proteome</keyword>
<sequence length="162" mass="17768">MNDSNAMELDKENTLYLDLETGRVVIAMRPDKAPKHVERIKQLVRDGFYDGLVFHRVIEGFMAQGGDPLGTGVGGSGQNIPAEFNDLPHLRGTVSMARAASPDSADSQFFICFNRSAFLDGEYTAWGRVVAGMEHVDMLNRGEPPANPSKIVRMQVAADVEE</sequence>
<evidence type="ECO:0000313" key="8">
    <source>
        <dbReference type="Proteomes" id="UP001595776"/>
    </source>
</evidence>
<comment type="similarity">
    <text evidence="2 5">Belongs to the cyclophilin-type PPIase family.</text>
</comment>
<name>A0ABV8UBD0_9PROT</name>
<dbReference type="PROSITE" id="PS50072">
    <property type="entry name" value="CSA_PPIASE_2"/>
    <property type="match status" value="1"/>
</dbReference>
<keyword evidence="3 5" id="KW-0697">Rotamase</keyword>
<comment type="catalytic activity">
    <reaction evidence="5">
        <text>[protein]-peptidylproline (omega=180) = [protein]-peptidylproline (omega=0)</text>
        <dbReference type="Rhea" id="RHEA:16237"/>
        <dbReference type="Rhea" id="RHEA-COMP:10747"/>
        <dbReference type="Rhea" id="RHEA-COMP:10748"/>
        <dbReference type="ChEBI" id="CHEBI:83833"/>
        <dbReference type="ChEBI" id="CHEBI:83834"/>
        <dbReference type="EC" id="5.2.1.8"/>
    </reaction>
</comment>
<feature type="domain" description="PPIase cyclophilin-type" evidence="6">
    <location>
        <begin position="22"/>
        <end position="162"/>
    </location>
</feature>
<dbReference type="PANTHER" id="PTHR45625">
    <property type="entry name" value="PEPTIDYL-PROLYL CIS-TRANS ISOMERASE-RELATED"/>
    <property type="match status" value="1"/>
</dbReference>
<proteinExistence type="inferred from homology"/>
<dbReference type="PIRSF" id="PIRSF001467">
    <property type="entry name" value="Peptidylpro_ismrse"/>
    <property type="match status" value="1"/>
</dbReference>
<evidence type="ECO:0000256" key="2">
    <source>
        <dbReference type="ARBA" id="ARBA00007365"/>
    </source>
</evidence>
<dbReference type="CDD" id="cd00317">
    <property type="entry name" value="cyclophilin"/>
    <property type="match status" value="1"/>
</dbReference>
<dbReference type="GO" id="GO:0003755">
    <property type="term" value="F:peptidyl-prolyl cis-trans isomerase activity"/>
    <property type="evidence" value="ECO:0007669"/>
    <property type="project" value="UniProtKB-EC"/>
</dbReference>
<dbReference type="InterPro" id="IPR020892">
    <property type="entry name" value="Cyclophilin-type_PPIase_CS"/>
</dbReference>
<comment type="caution">
    <text evidence="7">The sequence shown here is derived from an EMBL/GenBank/DDBJ whole genome shotgun (WGS) entry which is preliminary data.</text>
</comment>
<accession>A0ABV8UBD0</accession>
<comment type="function">
    <text evidence="1 5">PPIases accelerate the folding of proteins. It catalyzes the cis-trans isomerization of proline imidic peptide bonds in oligopeptides.</text>
</comment>
<dbReference type="EMBL" id="JBHSCR010000007">
    <property type="protein sequence ID" value="MFC4348195.1"/>
    <property type="molecule type" value="Genomic_DNA"/>
</dbReference>